<dbReference type="Gramene" id="TraesSTA2B03G00842580.1">
    <property type="protein sequence ID" value="TraesSTA2B03G00842580.1.CDS1"/>
    <property type="gene ID" value="TraesSTA2B03G00842580"/>
</dbReference>
<dbReference type="InterPro" id="IPR000008">
    <property type="entry name" value="C2_dom"/>
</dbReference>
<dbReference type="Gramene" id="TraesARI2B03G00852200.1">
    <property type="protein sequence ID" value="TraesARI2B03G00852200.1.CDS1"/>
    <property type="gene ID" value="TraesARI2B03G00852200"/>
</dbReference>
<protein>
    <recommendedName>
        <fullName evidence="2">C2 domain-containing protein</fullName>
    </recommendedName>
</protein>
<dbReference type="Gramene" id="TraesRN2B0100166000.1">
    <property type="protein sequence ID" value="TraesRN2B0100166000.1"/>
    <property type="gene ID" value="TraesRN2B0100166000"/>
</dbReference>
<evidence type="ECO:0000313" key="4">
    <source>
        <dbReference type="Proteomes" id="UP000019116"/>
    </source>
</evidence>
<dbReference type="Gramene" id="TraesLDM2B03G00843700.1">
    <property type="protein sequence ID" value="TraesLDM2B03G00843700.1.CDS1"/>
    <property type="gene ID" value="TraesLDM2B03G00843700"/>
</dbReference>
<dbReference type="Pfam" id="PF00168">
    <property type="entry name" value="C2"/>
    <property type="match status" value="1"/>
</dbReference>
<dbReference type="PANTHER" id="PTHR32246">
    <property type="entry name" value="INGRESSION PROTEIN FIC1"/>
    <property type="match status" value="1"/>
</dbReference>
<feature type="region of interest" description="Disordered" evidence="1">
    <location>
        <begin position="166"/>
        <end position="345"/>
    </location>
</feature>
<feature type="domain" description="C2" evidence="2">
    <location>
        <begin position="1"/>
        <end position="111"/>
    </location>
</feature>
<dbReference type="Gramene" id="TraesCLE_scaffold_012392_01G000400.1">
    <property type="protein sequence ID" value="TraesCLE_scaffold_012392_01G000400.1"/>
    <property type="gene ID" value="TraesCLE_scaffold_012392_01G000400"/>
</dbReference>
<dbReference type="Gramene" id="TraesPARA_EIv1.0_0605690.1">
    <property type="protein sequence ID" value="TraesPARA_EIv1.0_0605690.1.CDS1"/>
    <property type="gene ID" value="TraesPARA_EIv1.0_0605690"/>
</dbReference>
<evidence type="ECO:0000259" key="2">
    <source>
        <dbReference type="PROSITE" id="PS50004"/>
    </source>
</evidence>
<organism evidence="3">
    <name type="scientific">Triticum aestivum</name>
    <name type="common">Wheat</name>
    <dbReference type="NCBI Taxonomy" id="4565"/>
    <lineage>
        <taxon>Eukaryota</taxon>
        <taxon>Viridiplantae</taxon>
        <taxon>Streptophyta</taxon>
        <taxon>Embryophyta</taxon>
        <taxon>Tracheophyta</taxon>
        <taxon>Spermatophyta</taxon>
        <taxon>Magnoliopsida</taxon>
        <taxon>Liliopsida</taxon>
        <taxon>Poales</taxon>
        <taxon>Poaceae</taxon>
        <taxon>BOP clade</taxon>
        <taxon>Pooideae</taxon>
        <taxon>Triticodae</taxon>
        <taxon>Triticeae</taxon>
        <taxon>Triticinae</taxon>
        <taxon>Triticum</taxon>
    </lineage>
</organism>
<dbReference type="Gramene" id="TraesJUL2B03G00846880.1">
    <property type="protein sequence ID" value="TraesJUL2B03G00846880.1.CDS1"/>
    <property type="gene ID" value="TraesJUL2B03G00846880"/>
</dbReference>
<dbReference type="PANTHER" id="PTHR32246:SF24">
    <property type="entry name" value="OS07G0670200 PROTEIN"/>
    <property type="match status" value="1"/>
</dbReference>
<dbReference type="Gramene" id="TraesMAC2B03G00839870.1">
    <property type="protein sequence ID" value="TraesMAC2B03G00839870.1.CDS1"/>
    <property type="gene ID" value="TraesMAC2B03G00839870"/>
</dbReference>
<dbReference type="Gene3D" id="2.60.40.150">
    <property type="entry name" value="C2 domain"/>
    <property type="match status" value="1"/>
</dbReference>
<dbReference type="AlphaFoldDB" id="A0A3B6BYL5"/>
<dbReference type="GO" id="GO:0006952">
    <property type="term" value="P:defense response"/>
    <property type="evidence" value="ECO:0007669"/>
    <property type="project" value="InterPro"/>
</dbReference>
<dbReference type="PROSITE" id="PS50004">
    <property type="entry name" value="C2"/>
    <property type="match status" value="1"/>
</dbReference>
<dbReference type="OMA" id="AKQADGW"/>
<dbReference type="InterPro" id="IPR044750">
    <property type="entry name" value="C2_SRC2/BAP"/>
</dbReference>
<keyword evidence="4" id="KW-1185">Reference proteome</keyword>
<dbReference type="STRING" id="4565.A0A3B6BYL5"/>
<evidence type="ECO:0000256" key="1">
    <source>
        <dbReference type="SAM" id="MobiDB-lite"/>
    </source>
</evidence>
<reference evidence="3" key="2">
    <citation type="submission" date="2018-10" db="UniProtKB">
        <authorList>
            <consortium name="EnsemblPlants"/>
        </authorList>
    </citation>
    <scope>IDENTIFICATION</scope>
</reference>
<dbReference type="CDD" id="cd04051">
    <property type="entry name" value="C2_SRC2_like"/>
    <property type="match status" value="1"/>
</dbReference>
<dbReference type="EnsemblPlants" id="TraesCS2B02G073100.1">
    <property type="protein sequence ID" value="TraesCS2B02G073100.1.cds1"/>
    <property type="gene ID" value="TraesCS2B02G073100"/>
</dbReference>
<dbReference type="Gramene" id="TraesRN2B0100165900.1">
    <property type="protein sequence ID" value="TraesRN2B0100165900.1"/>
    <property type="gene ID" value="TraesRN2B0100165900"/>
</dbReference>
<dbReference type="InterPro" id="IPR035892">
    <property type="entry name" value="C2_domain_sf"/>
</dbReference>
<dbReference type="SUPFAM" id="SSF49562">
    <property type="entry name" value="C2 domain (Calcium/lipid-binding domain, CaLB)"/>
    <property type="match status" value="1"/>
</dbReference>
<dbReference type="PaxDb" id="4565-Traes_2BS_F89A2D2FC1.1"/>
<evidence type="ECO:0000313" key="3">
    <source>
        <dbReference type="EnsemblPlants" id="TraesCS2B02G073100.1.cds1"/>
    </source>
</evidence>
<dbReference type="Proteomes" id="UP000019116">
    <property type="component" value="Chromosome 2B"/>
</dbReference>
<proteinExistence type="predicted"/>
<dbReference type="SMART" id="SM00239">
    <property type="entry name" value="C2"/>
    <property type="match status" value="1"/>
</dbReference>
<name>A0A3B6BYL5_WHEAT</name>
<dbReference type="Gramene" id="TraesJAG2B03G00842340.1">
    <property type="protein sequence ID" value="TraesJAG2B03G00842340.1.CDS1"/>
    <property type="gene ID" value="TraesJAG2B03G00842340"/>
</dbReference>
<dbReference type="Gramene" id="TraesCS2B03G0161600.1">
    <property type="protein sequence ID" value="TraesCS2B03G0161600.1.CDS1"/>
    <property type="gene ID" value="TraesCS2B03G0161600"/>
</dbReference>
<reference evidence="3" key="1">
    <citation type="submission" date="2018-08" db="EMBL/GenBank/DDBJ databases">
        <authorList>
            <person name="Rossello M."/>
        </authorList>
    </citation>
    <scope>NUCLEOTIDE SEQUENCE [LARGE SCALE GENOMIC DNA]</scope>
    <source>
        <strain evidence="3">cv. Chinese Spring</strain>
    </source>
</reference>
<dbReference type="Gramene" id="TraesCS2B02G073100.1">
    <property type="protein sequence ID" value="TraesCS2B02G073100.1.cds1"/>
    <property type="gene ID" value="TraesCS2B02G073100"/>
</dbReference>
<dbReference type="Gramene" id="TraesCAD_scaffold_045043_01G000400.1">
    <property type="protein sequence ID" value="TraesCAD_scaffold_045043_01G000400.1"/>
    <property type="gene ID" value="TraesCAD_scaffold_045043_01G000400"/>
</dbReference>
<dbReference type="Gramene" id="TraesWEE_scaffold_033620_01G000400.1">
    <property type="protein sequence ID" value="TraesWEE_scaffold_033620_01G000400.1"/>
    <property type="gene ID" value="TraesWEE_scaffold_033620_01G000400"/>
</dbReference>
<dbReference type="Gramene" id="TraesLAC2B03G00837040.1">
    <property type="protein sequence ID" value="TraesLAC2B03G00837040.1.CDS1"/>
    <property type="gene ID" value="TraesLAC2B03G00837040"/>
</dbReference>
<dbReference type="Gramene" id="TraesROB_scaffold_016671_01G000200.1">
    <property type="protein sequence ID" value="TraesROB_scaffold_016671_01G000200.1"/>
    <property type="gene ID" value="TraesROB_scaffold_016671_01G000200"/>
</dbReference>
<dbReference type="Gramene" id="TraesNOR2B03G00852580.1">
    <property type="protein sequence ID" value="TraesNOR2B03G00852580.1.CDS1"/>
    <property type="gene ID" value="TraesNOR2B03G00852580"/>
</dbReference>
<sequence>MAHRALEVTLLSAKDLKNVNLITRMEVYAVATISGDPITRQCTPPDPHGGRNPTWNATLRFSVPATAEEARGGCLHVLLRAERMFGGDRDVGEVIVPLEEILTGGGFGATSSPRFASYQVCKVHRSETRGLLYLTYRLGPVVPPSPPHGKPADGWPVVGYPAPQVMPSSPATPAGGHGDGPFSPAKPAAGYVDVLPSPKPYGYGTTPPSLKPTDQVVSMTTSPKPVGRVVSMPPSPKPVEHVVSKPPSPKPAGRAVSMPPSPRPAGHEVPMPPSPKSPGGHVSSPKSAGGYVPSSLKPSGHVMPPSPKPDTSIAMASSPKPAGGHNIAMPSSPKPFGGHASFVPPSPAPYGEAVGERIFTMTEIYRCPIIQRGAASTPN</sequence>
<accession>A0A3B6BYL5</accession>